<dbReference type="RefSeq" id="WP_258809970.1">
    <property type="nucleotide sequence ID" value="NZ_JANUGU010000001.1"/>
</dbReference>
<protein>
    <submittedName>
        <fullName evidence="3">VOC family protein</fullName>
    </submittedName>
</protein>
<dbReference type="InterPro" id="IPR004360">
    <property type="entry name" value="Glyas_Fos-R_dOase_dom"/>
</dbReference>
<dbReference type="InterPro" id="IPR041736">
    <property type="entry name" value="4OHPhenylPyrv_dOase_N"/>
</dbReference>
<dbReference type="Proteomes" id="UP001204621">
    <property type="component" value="Unassembled WGS sequence"/>
</dbReference>
<name>A0ABT2CS39_9BURK</name>
<evidence type="ECO:0000313" key="3">
    <source>
        <dbReference type="EMBL" id="MCS0656793.1"/>
    </source>
</evidence>
<dbReference type="InterPro" id="IPR029068">
    <property type="entry name" value="Glyas_Bleomycin-R_OHBP_Dase"/>
</dbReference>
<keyword evidence="1" id="KW-0479">Metal-binding</keyword>
<keyword evidence="4" id="KW-1185">Reference proteome</keyword>
<dbReference type="Pfam" id="PF14696">
    <property type="entry name" value="Glyoxalase_5"/>
    <property type="match status" value="1"/>
</dbReference>
<organism evidence="3 4">
    <name type="scientific">Massilia terrae</name>
    <dbReference type="NCBI Taxonomy" id="1811224"/>
    <lineage>
        <taxon>Bacteria</taxon>
        <taxon>Pseudomonadati</taxon>
        <taxon>Pseudomonadota</taxon>
        <taxon>Betaproteobacteria</taxon>
        <taxon>Burkholderiales</taxon>
        <taxon>Oxalobacteraceae</taxon>
        <taxon>Telluria group</taxon>
        <taxon>Massilia</taxon>
    </lineage>
</organism>
<dbReference type="InterPro" id="IPR037523">
    <property type="entry name" value="VOC_core"/>
</dbReference>
<evidence type="ECO:0000313" key="4">
    <source>
        <dbReference type="Proteomes" id="UP001204621"/>
    </source>
</evidence>
<proteinExistence type="predicted"/>
<evidence type="ECO:0000259" key="2">
    <source>
        <dbReference type="PROSITE" id="PS51819"/>
    </source>
</evidence>
<dbReference type="EMBL" id="JANUGU010000001">
    <property type="protein sequence ID" value="MCS0656793.1"/>
    <property type="molecule type" value="Genomic_DNA"/>
</dbReference>
<feature type="domain" description="VOC" evidence="2">
    <location>
        <begin position="161"/>
        <end position="287"/>
    </location>
</feature>
<dbReference type="SUPFAM" id="SSF54593">
    <property type="entry name" value="Glyoxalase/Bleomycin resistance protein/Dihydroxybiphenyl dioxygenase"/>
    <property type="match status" value="2"/>
</dbReference>
<accession>A0ABT2CS39</accession>
<sequence length="295" mass="31891">MKTRENNPEPSNPLGLDGIEFIEYITAEPLALGGVLEQMGFVQVGRHRSREVLLFRQGGMNVVVNADPGARSGVQDEPGGTSLSAIAFRVRDAALAYEQALARGAWAIPTRAGAMELNIPGVYGPGGAVLYFVDRCQDFSIYDVDFKPAAATDVAPAAIAGLHFFGVVQSIGAGRSAEWVDFYQHLMNFRVLPEETRFGILPKGTLLQSPCEDFYLQLVEPPPGSEDVHWDEELIRIGFGTPDVGAAVRALEQRGVAFVDREPVKPNGKGALTQLFKGGVSFELVHDTLEARHAA</sequence>
<dbReference type="Pfam" id="PF00903">
    <property type="entry name" value="Glyoxalase"/>
    <property type="match status" value="1"/>
</dbReference>
<feature type="domain" description="VOC" evidence="2">
    <location>
        <begin position="18"/>
        <end position="135"/>
    </location>
</feature>
<comment type="caution">
    <text evidence="3">The sequence shown here is derived from an EMBL/GenBank/DDBJ whole genome shotgun (WGS) entry which is preliminary data.</text>
</comment>
<dbReference type="CDD" id="cd08342">
    <property type="entry name" value="HPPD_N_like"/>
    <property type="match status" value="1"/>
</dbReference>
<dbReference type="PROSITE" id="PS51819">
    <property type="entry name" value="VOC"/>
    <property type="match status" value="2"/>
</dbReference>
<gene>
    <name evidence="3" type="ORF">NX778_01800</name>
</gene>
<dbReference type="Gene3D" id="3.10.180.10">
    <property type="entry name" value="2,3-Dihydroxybiphenyl 1,2-Dioxygenase, domain 1"/>
    <property type="match status" value="2"/>
</dbReference>
<reference evidence="3 4" key="1">
    <citation type="submission" date="2022-08" db="EMBL/GenBank/DDBJ databases">
        <title>Reclassification of Massilia species as members of the genera Telluria, Duganella, Pseudoduganella, Mokoshia gen. nov. and Zemynaea gen. nov. using orthogonal and non-orthogonal genome-based approaches.</title>
        <authorList>
            <person name="Bowman J.P."/>
        </authorList>
    </citation>
    <scope>NUCLEOTIDE SEQUENCE [LARGE SCALE GENOMIC DNA]</scope>
    <source>
        <strain evidence="3 4">JCM 31606</strain>
    </source>
</reference>
<evidence type="ECO:0000256" key="1">
    <source>
        <dbReference type="ARBA" id="ARBA00022723"/>
    </source>
</evidence>